<evidence type="ECO:0000313" key="3">
    <source>
        <dbReference type="Proteomes" id="UP001323617"/>
    </source>
</evidence>
<evidence type="ECO:0000259" key="1">
    <source>
        <dbReference type="Pfam" id="PF12708"/>
    </source>
</evidence>
<comment type="caution">
    <text evidence="2">The sequence shown here is derived from an EMBL/GenBank/DDBJ whole genome shotgun (WGS) entry which is preliminary data.</text>
</comment>
<dbReference type="RefSeq" id="XP_062804093.1">
    <property type="nucleotide sequence ID" value="XM_062941268.1"/>
</dbReference>
<protein>
    <recommendedName>
        <fullName evidence="1">Rhamnogalacturonase A/B/Epimerase-like pectate lyase domain-containing protein</fullName>
    </recommendedName>
</protein>
<dbReference type="SUPFAM" id="SSF51126">
    <property type="entry name" value="Pectin lyase-like"/>
    <property type="match status" value="1"/>
</dbReference>
<dbReference type="Pfam" id="PF12708">
    <property type="entry name" value="Pect-lyase_RHGA_epim"/>
    <property type="match status" value="2"/>
</dbReference>
<feature type="domain" description="Rhamnogalacturonase A/B/Epimerase-like pectate lyase" evidence="1">
    <location>
        <begin position="3"/>
        <end position="97"/>
    </location>
</feature>
<keyword evidence="3" id="KW-1185">Reference proteome</keyword>
<dbReference type="EMBL" id="JAFFHC010000001">
    <property type="protein sequence ID" value="KAK4680623.1"/>
    <property type="molecule type" value="Genomic_DNA"/>
</dbReference>
<dbReference type="InterPro" id="IPR011050">
    <property type="entry name" value="Pectin_lyase_fold/virulence"/>
</dbReference>
<accession>A0ABR0IJM5</accession>
<feature type="domain" description="Rhamnogalacturonase A/B/Epimerase-like pectate lyase" evidence="1">
    <location>
        <begin position="130"/>
        <end position="200"/>
    </location>
</feature>
<gene>
    <name evidence="2" type="ORF">QC764_100480</name>
</gene>
<dbReference type="GeneID" id="87962133"/>
<organism evidence="2 3">
    <name type="scientific">Podospora pseudoanserina</name>
    <dbReference type="NCBI Taxonomy" id="2609844"/>
    <lineage>
        <taxon>Eukaryota</taxon>
        <taxon>Fungi</taxon>
        <taxon>Dikarya</taxon>
        <taxon>Ascomycota</taxon>
        <taxon>Pezizomycotina</taxon>
        <taxon>Sordariomycetes</taxon>
        <taxon>Sordariomycetidae</taxon>
        <taxon>Sordariales</taxon>
        <taxon>Podosporaceae</taxon>
        <taxon>Podospora</taxon>
    </lineage>
</organism>
<reference evidence="2 3" key="1">
    <citation type="journal article" date="2023" name="bioRxiv">
        <title>High-quality genome assemblies of four members of thePodospora anserinaspecies complex.</title>
        <authorList>
            <person name="Ament-Velasquez S.L."/>
            <person name="Vogan A.A."/>
            <person name="Wallerman O."/>
            <person name="Hartmann F."/>
            <person name="Gautier V."/>
            <person name="Silar P."/>
            <person name="Giraud T."/>
            <person name="Johannesson H."/>
        </authorList>
    </citation>
    <scope>NUCLEOTIDE SEQUENCE [LARGE SCALE GENOMIC DNA]</scope>
    <source>
        <strain evidence="2 3">CBS 124.78</strain>
    </source>
</reference>
<dbReference type="InterPro" id="IPR024535">
    <property type="entry name" value="RHGA/B-epi-like_pectate_lyase"/>
</dbReference>
<dbReference type="Gene3D" id="2.160.20.10">
    <property type="entry name" value="Single-stranded right-handed beta-helix, Pectin lyase-like"/>
    <property type="match status" value="2"/>
</dbReference>
<dbReference type="InterPro" id="IPR012334">
    <property type="entry name" value="Pectin_lyas_fold"/>
</dbReference>
<dbReference type="Proteomes" id="UP001323617">
    <property type="component" value="Unassembled WGS sequence"/>
</dbReference>
<proteinExistence type="predicted"/>
<name>A0ABR0IJM5_9PEZI</name>
<evidence type="ECO:0000313" key="2">
    <source>
        <dbReference type="EMBL" id="KAK4680623.1"/>
    </source>
</evidence>
<sequence length="313" mass="33976">MERNVLDYGPDNTGTNNTKEAINAAIMDGNRGFEDCGSTTVRPALIYFPPGTYKICTPIIQYYFTQFVGDPNNRPIIKGCETFTGIALMDVNPYIPGSDSQFRLRPLVDARCYRREWIAPGTNWYSLAASTHIGIFTENGSGGFVSDLVSEGGAIGWRVSSQQYTATSLQFKNCSTAVDIVWDRGFNWHKIEIDGGSVGFNISGIDGLNDQGIGSVSIIDSVVKNVPIGILAAPRAADAVLDNTIFTNVCIIMVLSGTKDPIIEGTSGTKELTLRECGKQYIHNQGRSSMGQSIDDRPRPAPLRDGMANCLLV</sequence>